<accession>A0A1N7P3A4</accession>
<dbReference type="Pfam" id="PF12969">
    <property type="entry name" value="DUF3857"/>
    <property type="match status" value="1"/>
</dbReference>
<dbReference type="AlphaFoldDB" id="A0A1N7P3A4"/>
<dbReference type="EMBL" id="FTOP01000013">
    <property type="protein sequence ID" value="SIT05071.1"/>
    <property type="molecule type" value="Genomic_DNA"/>
</dbReference>
<evidence type="ECO:0000313" key="2">
    <source>
        <dbReference type="EMBL" id="SIT05071.1"/>
    </source>
</evidence>
<dbReference type="InterPro" id="IPR024618">
    <property type="entry name" value="DUF3857"/>
</dbReference>
<reference evidence="3" key="1">
    <citation type="submission" date="2017-01" db="EMBL/GenBank/DDBJ databases">
        <authorList>
            <person name="Varghese N."/>
            <person name="Submissions S."/>
        </authorList>
    </citation>
    <scope>NUCLEOTIDE SEQUENCE [LARGE SCALE GENOMIC DNA]</scope>
    <source>
        <strain evidence="3">DSM 46698</strain>
    </source>
</reference>
<feature type="domain" description="DUF3857" evidence="1">
    <location>
        <begin position="75"/>
        <end position="202"/>
    </location>
</feature>
<protein>
    <recommendedName>
        <fullName evidence="1">DUF3857 domain-containing protein</fullName>
    </recommendedName>
</protein>
<dbReference type="OrthoDB" id="98874at2"/>
<evidence type="ECO:0000313" key="3">
    <source>
        <dbReference type="Proteomes" id="UP000186026"/>
    </source>
</evidence>
<name>A0A1N7P3A4_9BACT</name>
<evidence type="ECO:0000259" key="1">
    <source>
        <dbReference type="Pfam" id="PF12969"/>
    </source>
</evidence>
<keyword evidence="3" id="KW-1185">Reference proteome</keyword>
<dbReference type="Gene3D" id="3.10.620.30">
    <property type="match status" value="1"/>
</dbReference>
<dbReference type="RefSeq" id="WP_076502399.1">
    <property type="nucleotide sequence ID" value="NZ_FTOP01000013.1"/>
</dbReference>
<organism evidence="2 3">
    <name type="scientific">Belliella pelovolcani</name>
    <dbReference type="NCBI Taxonomy" id="529505"/>
    <lineage>
        <taxon>Bacteria</taxon>
        <taxon>Pseudomonadati</taxon>
        <taxon>Bacteroidota</taxon>
        <taxon>Cytophagia</taxon>
        <taxon>Cytophagales</taxon>
        <taxon>Cyclobacteriaceae</taxon>
        <taxon>Belliella</taxon>
    </lineage>
</organism>
<dbReference type="Gene3D" id="2.60.120.1130">
    <property type="match status" value="1"/>
</dbReference>
<dbReference type="Proteomes" id="UP000186026">
    <property type="component" value="Unassembled WGS sequence"/>
</dbReference>
<dbReference type="SUPFAM" id="SSF54001">
    <property type="entry name" value="Cysteine proteinases"/>
    <property type="match status" value="1"/>
</dbReference>
<proteinExistence type="predicted"/>
<sequence>MKKYYTSILFVFLLQIINIDFSYSFQDNIKFGKVPDSYVEMVNYKDDPEAEALVISNSGETAFIFNSNSGFIINYKYHKIVKVLEKDGVEYADIIIPFYSISGRTDRVFNIKGFTYNSENGKINKIKLGKENIFEEKVSSTYNLMKISMPDVRVGSVIEVSYEINSDLYNYMREWEFQEEIPTLWSEYKLETPEYFSYSQINQGSLNYKINQQTDKPGRINFVSNNKVDAGNATRGNITNEAVDFINKNYHWAIQNAPALRVEPFVDNPKSYGSRVEFQLQWVQFPNSPRQNIASSWEKLGEELLANEDFGRHLNRTKIAKNVVPSLIGNIEKDQEKVSLIMDHLSSKVVWNGKRSIYPSKALDKIWEDGNGNVADINLLLVAFLREAGFDAHPIISSTRDNGFMNPSNPVMYKLNYVTSAVKIDGKEIILDATDRGLPIGMSPLNAINFKGFVLSDKNSHWIDFTNSVNNTETAMMNISFENGKVKSEVNRRLVGYKGAQSRRNYIRNGEETFLEDLTSQLKDWSINNPTFENIDNRNLPYTEKYTLLGEVGMENTNTHIYFNPFEGNFLSENPFKLESRQFPIDFIYGSKFSLLCMIDIPEGYEIEEYPESSIAYFENKDIQYSYMSSTPQEGKIQIIVTYQVNQTFYNPEKYKELKNFYDLIVEKQKQMIVFKRIAE</sequence>
<dbReference type="STRING" id="529505.SAMN05421761_11395"/>
<dbReference type="Gene3D" id="2.60.40.3140">
    <property type="match status" value="1"/>
</dbReference>
<dbReference type="InterPro" id="IPR038765">
    <property type="entry name" value="Papain-like_cys_pep_sf"/>
</dbReference>
<gene>
    <name evidence="2" type="ORF">SAMN05421761_11395</name>
</gene>